<reference evidence="11 12" key="2">
    <citation type="submission" date="2018-11" db="EMBL/GenBank/DDBJ databases">
        <authorList>
            <consortium name="Pathogen Informatics"/>
        </authorList>
    </citation>
    <scope>NUCLEOTIDE SEQUENCE [LARGE SCALE GENOMIC DNA]</scope>
</reference>
<dbReference type="GO" id="GO:0000978">
    <property type="term" value="F:RNA polymerase II cis-regulatory region sequence-specific DNA binding"/>
    <property type="evidence" value="ECO:0007669"/>
    <property type="project" value="TreeGrafter"/>
</dbReference>
<accession>A0A183TWZ0</accession>
<organism evidence="12 13">
    <name type="scientific">Toxocara canis</name>
    <name type="common">Canine roundworm</name>
    <dbReference type="NCBI Taxonomy" id="6265"/>
    <lineage>
        <taxon>Eukaryota</taxon>
        <taxon>Metazoa</taxon>
        <taxon>Ecdysozoa</taxon>
        <taxon>Nematoda</taxon>
        <taxon>Chromadorea</taxon>
        <taxon>Rhabditida</taxon>
        <taxon>Spirurina</taxon>
        <taxon>Ascaridomorpha</taxon>
        <taxon>Ascaridoidea</taxon>
        <taxon>Toxocaridae</taxon>
        <taxon>Toxocara</taxon>
    </lineage>
</organism>
<feature type="domain" description="Homeobox" evidence="10">
    <location>
        <begin position="85"/>
        <end position="145"/>
    </location>
</feature>
<keyword evidence="5 7" id="KW-0371">Homeobox</keyword>
<evidence type="ECO:0000256" key="5">
    <source>
        <dbReference type="ARBA" id="ARBA00023155"/>
    </source>
</evidence>
<sequence length="588" mass="63218">MSYIPTVSVNSAAAAANMSSAANMAAAAYFKNGGYGAPHMPGAALGFTAPPTHNFLPAGMGYIGGSLADCQSAGMAAWNAGQASRKQRRERTTFTRIQLEVLEGYFSKTRYPDIFIREEISLKIQLPESRVQVWFKNRRAKARQQKKASKQEAQVSSACHSNVTNANNNASSEGRTSNSEPTEVKSDKLKSDISEMAIAIRLLKTHASTASTFQVQVKVEEGTESVLPEQTAPRTSPVEIDPTKLPVIPPSYIGAISPSSAYAAQPAFPQGYGYGSYQSTVPTPMDYFQYPSGAATYGAADPWKFINHSEFGDHFWVVVIIAPVDPFIRHEAIPNKLAVVCYKAAYFKNATAYPTAHMHSAALGFAAPPAHNFLPAGMGYLGGALADCQAALPWTAPPPRKQRRERTTFTRGQLEILESYFAKTRYPDIFMREDVALKIQLPESRVQVWFKNRRAKARQQKKAAQQLGTHSSGACSSASAGSSSNNGSTSDGGSSSGNDNIEVKSEGATDAIMVDHNINSAGEINAGKLAAIHPSYLGSISPSSSYAFRQGYGYSGYQTGAPGPMEYFQYAPPGAAAAAYAVTDPWKF</sequence>
<evidence type="ECO:0000259" key="10">
    <source>
        <dbReference type="PROSITE" id="PS50071"/>
    </source>
</evidence>
<dbReference type="Proteomes" id="UP000050794">
    <property type="component" value="Unassembled WGS sequence"/>
</dbReference>
<dbReference type="EMBL" id="UYWY01000429">
    <property type="protein sequence ID" value="VDM24819.1"/>
    <property type="molecule type" value="Genomic_DNA"/>
</dbReference>
<evidence type="ECO:0000256" key="2">
    <source>
        <dbReference type="ARBA" id="ARBA00022473"/>
    </source>
</evidence>
<feature type="region of interest" description="Disordered" evidence="9">
    <location>
        <begin position="144"/>
        <end position="188"/>
    </location>
</feature>
<dbReference type="InterPro" id="IPR009057">
    <property type="entry name" value="Homeodomain-like_sf"/>
</dbReference>
<keyword evidence="6 7" id="KW-0539">Nucleus</keyword>
<evidence type="ECO:0000256" key="3">
    <source>
        <dbReference type="ARBA" id="ARBA00022902"/>
    </source>
</evidence>
<keyword evidence="12" id="KW-1185">Reference proteome</keyword>
<dbReference type="InterPro" id="IPR001356">
    <property type="entry name" value="HD"/>
</dbReference>
<protein>
    <submittedName>
        <fullName evidence="13">Homeobox domain-containing protein</fullName>
    </submittedName>
</protein>
<feature type="region of interest" description="Disordered" evidence="9">
    <location>
        <begin position="459"/>
        <end position="502"/>
    </location>
</feature>
<feature type="compositionally biased region" description="Low complexity" evidence="9">
    <location>
        <begin position="462"/>
        <end position="498"/>
    </location>
</feature>
<evidence type="ECO:0000256" key="8">
    <source>
        <dbReference type="RuleBase" id="RU000682"/>
    </source>
</evidence>
<dbReference type="PROSITE" id="PS50071">
    <property type="entry name" value="HOMEOBOX_2"/>
    <property type="match status" value="2"/>
</dbReference>
<dbReference type="PANTHER" id="PTHR45793:SF5">
    <property type="entry name" value="HOMEOTIC PROTEIN OCELLILESS"/>
    <property type="match status" value="1"/>
</dbReference>
<dbReference type="SUPFAM" id="SSF46689">
    <property type="entry name" value="Homeodomain-like"/>
    <property type="match status" value="2"/>
</dbReference>
<evidence type="ECO:0000256" key="9">
    <source>
        <dbReference type="SAM" id="MobiDB-lite"/>
    </source>
</evidence>
<feature type="DNA-binding region" description="Homeobox" evidence="7">
    <location>
        <begin position="87"/>
        <end position="146"/>
    </location>
</feature>
<reference evidence="13" key="1">
    <citation type="submission" date="2016-06" db="UniProtKB">
        <authorList>
            <consortium name="WormBaseParasite"/>
        </authorList>
    </citation>
    <scope>IDENTIFICATION</scope>
</reference>
<evidence type="ECO:0000256" key="4">
    <source>
        <dbReference type="ARBA" id="ARBA00023125"/>
    </source>
</evidence>
<feature type="DNA-binding region" description="Homeobox" evidence="7">
    <location>
        <begin position="402"/>
        <end position="461"/>
    </location>
</feature>
<evidence type="ECO:0000256" key="1">
    <source>
        <dbReference type="ARBA" id="ARBA00004123"/>
    </source>
</evidence>
<dbReference type="PROSITE" id="PS00027">
    <property type="entry name" value="HOMEOBOX_1"/>
    <property type="match status" value="2"/>
</dbReference>
<evidence type="ECO:0000256" key="7">
    <source>
        <dbReference type="PROSITE-ProRule" id="PRU00108"/>
    </source>
</evidence>
<dbReference type="Gene3D" id="1.10.10.60">
    <property type="entry name" value="Homeodomain-like"/>
    <property type="match status" value="2"/>
</dbReference>
<keyword evidence="3" id="KW-0524">Neurogenesis</keyword>
<dbReference type="CDD" id="cd00086">
    <property type="entry name" value="homeodomain"/>
    <property type="match status" value="2"/>
</dbReference>
<proteinExistence type="predicted"/>
<dbReference type="InterPro" id="IPR017970">
    <property type="entry name" value="Homeobox_CS"/>
</dbReference>
<evidence type="ECO:0000256" key="6">
    <source>
        <dbReference type="ARBA" id="ARBA00023242"/>
    </source>
</evidence>
<dbReference type="GO" id="GO:0045944">
    <property type="term" value="P:positive regulation of transcription by RNA polymerase II"/>
    <property type="evidence" value="ECO:0007669"/>
    <property type="project" value="UniProtKB-ARBA"/>
</dbReference>
<dbReference type="GO" id="GO:0000981">
    <property type="term" value="F:DNA-binding transcription factor activity, RNA polymerase II-specific"/>
    <property type="evidence" value="ECO:0007669"/>
    <property type="project" value="InterPro"/>
</dbReference>
<dbReference type="GO" id="GO:0005634">
    <property type="term" value="C:nucleus"/>
    <property type="evidence" value="ECO:0007669"/>
    <property type="project" value="UniProtKB-SubCell"/>
</dbReference>
<name>A0A183TWZ0_TOXCA</name>
<keyword evidence="4 7" id="KW-0238">DNA-binding</keyword>
<dbReference type="PANTHER" id="PTHR45793">
    <property type="entry name" value="HOMEOBOX PROTEIN"/>
    <property type="match status" value="1"/>
</dbReference>
<gene>
    <name evidence="11" type="ORF">TCNE_LOCUS760</name>
</gene>
<dbReference type="GO" id="GO:0007399">
    <property type="term" value="P:nervous system development"/>
    <property type="evidence" value="ECO:0007669"/>
    <property type="project" value="UniProtKB-KW"/>
</dbReference>
<feature type="domain" description="Homeobox" evidence="10">
    <location>
        <begin position="400"/>
        <end position="460"/>
    </location>
</feature>
<comment type="subcellular location">
    <subcellularLocation>
        <location evidence="1 7 8">Nucleus</location>
    </subcellularLocation>
</comment>
<keyword evidence="2" id="KW-0217">Developmental protein</keyword>
<dbReference type="SMART" id="SM00389">
    <property type="entry name" value="HOX"/>
    <property type="match status" value="2"/>
</dbReference>
<dbReference type="Pfam" id="PF00046">
    <property type="entry name" value="Homeodomain"/>
    <property type="match status" value="2"/>
</dbReference>
<dbReference type="WBParaSite" id="TCNE_0000075901-mRNA-1">
    <property type="protein sequence ID" value="TCNE_0000075901-mRNA-1"/>
    <property type="gene ID" value="TCNE_0000075901"/>
</dbReference>
<dbReference type="AlphaFoldDB" id="A0A183TWZ0"/>
<evidence type="ECO:0000313" key="12">
    <source>
        <dbReference type="Proteomes" id="UP000050794"/>
    </source>
</evidence>
<dbReference type="FunFam" id="1.10.10.60:FF:000068">
    <property type="entry name" value="Orthodenticle homeobox 1"/>
    <property type="match status" value="2"/>
</dbReference>
<evidence type="ECO:0000313" key="11">
    <source>
        <dbReference type="EMBL" id="VDM24819.1"/>
    </source>
</evidence>
<evidence type="ECO:0000313" key="13">
    <source>
        <dbReference type="WBParaSite" id="TCNE_0000075901-mRNA-1"/>
    </source>
</evidence>